<dbReference type="EMBL" id="AP029267">
    <property type="protein sequence ID" value="BFG05376.1"/>
    <property type="molecule type" value="Genomic_DNA"/>
</dbReference>
<accession>A0AAU9GCD8</accession>
<feature type="signal peptide" evidence="1">
    <location>
        <begin position="1"/>
        <end position="20"/>
    </location>
</feature>
<evidence type="ECO:0008006" key="4">
    <source>
        <dbReference type="Google" id="ProtNLM"/>
    </source>
</evidence>
<sequence>MKRAAVLLLVLALLLQVAVPQMLCPNNCPTPDGKMVCAFNGCYFNTEFCTIKTFNCHRKERGMSVIKVISEGECNNETQTPYCTTVPF</sequence>
<feature type="chain" id="PRO_5043414977" description="Seminal fluid protein" evidence="1">
    <location>
        <begin position="21"/>
        <end position="88"/>
    </location>
</feature>
<reference evidence="2 3" key="1">
    <citation type="submission" date="2024-02" db="EMBL/GenBank/DDBJ databases">
        <title>A chromosome-level genome assembly of Drosophila madeirensis, a fruit fly species endemic to Madeira island.</title>
        <authorList>
            <person name="Tomihara K."/>
            <person name="Llopart A."/>
            <person name="Yamamoto D."/>
        </authorList>
    </citation>
    <scope>NUCLEOTIDE SEQUENCE [LARGE SCALE GENOMIC DNA]</scope>
    <source>
        <strain evidence="2 3">RF1</strain>
    </source>
</reference>
<gene>
    <name evidence="2" type="ORF">DMAD_04124</name>
</gene>
<evidence type="ECO:0000313" key="3">
    <source>
        <dbReference type="Proteomes" id="UP001500889"/>
    </source>
</evidence>
<dbReference type="AlphaFoldDB" id="A0AAU9GCD8"/>
<evidence type="ECO:0000256" key="1">
    <source>
        <dbReference type="SAM" id="SignalP"/>
    </source>
</evidence>
<keyword evidence="1" id="KW-0732">Signal</keyword>
<name>A0AAU9GCD8_DROMD</name>
<keyword evidence="3" id="KW-1185">Reference proteome</keyword>
<evidence type="ECO:0000313" key="2">
    <source>
        <dbReference type="EMBL" id="BFG05376.1"/>
    </source>
</evidence>
<protein>
    <recommendedName>
        <fullName evidence="4">Seminal fluid protein</fullName>
    </recommendedName>
</protein>
<dbReference type="Proteomes" id="UP001500889">
    <property type="component" value="Chromosome E"/>
</dbReference>
<proteinExistence type="predicted"/>
<organism evidence="2 3">
    <name type="scientific">Drosophila madeirensis</name>
    <name type="common">Fruit fly</name>
    <dbReference type="NCBI Taxonomy" id="30013"/>
    <lineage>
        <taxon>Eukaryota</taxon>
        <taxon>Metazoa</taxon>
        <taxon>Ecdysozoa</taxon>
        <taxon>Arthropoda</taxon>
        <taxon>Hexapoda</taxon>
        <taxon>Insecta</taxon>
        <taxon>Pterygota</taxon>
        <taxon>Neoptera</taxon>
        <taxon>Endopterygota</taxon>
        <taxon>Diptera</taxon>
        <taxon>Brachycera</taxon>
        <taxon>Muscomorpha</taxon>
        <taxon>Ephydroidea</taxon>
        <taxon>Drosophilidae</taxon>
        <taxon>Drosophila</taxon>
        <taxon>Sophophora</taxon>
    </lineage>
</organism>